<name>A0A9P6L790_9AGAM</name>
<reference evidence="3" key="1">
    <citation type="journal article" date="2020" name="Nat. Commun.">
        <title>Large-scale genome sequencing of mycorrhizal fungi provides insights into the early evolution of symbiotic traits.</title>
        <authorList>
            <person name="Miyauchi S."/>
            <person name="Kiss E."/>
            <person name="Kuo A."/>
            <person name="Drula E."/>
            <person name="Kohler A."/>
            <person name="Sanchez-Garcia M."/>
            <person name="Morin E."/>
            <person name="Andreopoulos B."/>
            <person name="Barry K.W."/>
            <person name="Bonito G."/>
            <person name="Buee M."/>
            <person name="Carver A."/>
            <person name="Chen C."/>
            <person name="Cichocki N."/>
            <person name="Clum A."/>
            <person name="Culley D."/>
            <person name="Crous P.W."/>
            <person name="Fauchery L."/>
            <person name="Girlanda M."/>
            <person name="Hayes R.D."/>
            <person name="Keri Z."/>
            <person name="LaButti K."/>
            <person name="Lipzen A."/>
            <person name="Lombard V."/>
            <person name="Magnuson J."/>
            <person name="Maillard F."/>
            <person name="Murat C."/>
            <person name="Nolan M."/>
            <person name="Ohm R.A."/>
            <person name="Pangilinan J."/>
            <person name="Pereira M.F."/>
            <person name="Perotto S."/>
            <person name="Peter M."/>
            <person name="Pfister S."/>
            <person name="Riley R."/>
            <person name="Sitrit Y."/>
            <person name="Stielow J.B."/>
            <person name="Szollosi G."/>
            <person name="Zifcakova L."/>
            <person name="Stursova M."/>
            <person name="Spatafora J.W."/>
            <person name="Tedersoo L."/>
            <person name="Vaario L.M."/>
            <person name="Yamada A."/>
            <person name="Yan M."/>
            <person name="Wang P."/>
            <person name="Xu J."/>
            <person name="Bruns T."/>
            <person name="Baldrian P."/>
            <person name="Vilgalys R."/>
            <person name="Dunand C."/>
            <person name="Henrissat B."/>
            <person name="Grigoriev I.V."/>
            <person name="Hibbett D."/>
            <person name="Nagy L.G."/>
            <person name="Martin F.M."/>
        </authorList>
    </citation>
    <scope>NUCLEOTIDE SEQUENCE</scope>
    <source>
        <strain evidence="3">UH-Tt-Lm1</strain>
    </source>
</reference>
<dbReference type="EMBL" id="WIUZ02000006">
    <property type="protein sequence ID" value="KAF9785754.1"/>
    <property type="molecule type" value="Genomic_DNA"/>
</dbReference>
<evidence type="ECO:0000313" key="4">
    <source>
        <dbReference type="Proteomes" id="UP000736335"/>
    </source>
</evidence>
<dbReference type="SUPFAM" id="SSF57959">
    <property type="entry name" value="Leucine zipper domain"/>
    <property type="match status" value="1"/>
</dbReference>
<organism evidence="3 4">
    <name type="scientific">Thelephora terrestris</name>
    <dbReference type="NCBI Taxonomy" id="56493"/>
    <lineage>
        <taxon>Eukaryota</taxon>
        <taxon>Fungi</taxon>
        <taxon>Dikarya</taxon>
        <taxon>Basidiomycota</taxon>
        <taxon>Agaricomycotina</taxon>
        <taxon>Agaricomycetes</taxon>
        <taxon>Thelephorales</taxon>
        <taxon>Thelephoraceae</taxon>
        <taxon>Thelephora</taxon>
    </lineage>
</organism>
<accession>A0A9P6L790</accession>
<dbReference type="OrthoDB" id="2257100at2759"/>
<dbReference type="Proteomes" id="UP000736335">
    <property type="component" value="Unassembled WGS sequence"/>
</dbReference>
<keyword evidence="4" id="KW-1185">Reference proteome</keyword>
<feature type="domain" description="BZIP" evidence="2">
    <location>
        <begin position="247"/>
        <end position="261"/>
    </location>
</feature>
<gene>
    <name evidence="3" type="ORF">BJ322DRAFT_738617</name>
</gene>
<dbReference type="GO" id="GO:0003700">
    <property type="term" value="F:DNA-binding transcription factor activity"/>
    <property type="evidence" value="ECO:0007669"/>
    <property type="project" value="InterPro"/>
</dbReference>
<dbReference type="InterPro" id="IPR046347">
    <property type="entry name" value="bZIP_sf"/>
</dbReference>
<feature type="compositionally biased region" description="Low complexity" evidence="1">
    <location>
        <begin position="135"/>
        <end position="155"/>
    </location>
</feature>
<feature type="region of interest" description="Disordered" evidence="1">
    <location>
        <begin position="130"/>
        <end position="184"/>
    </location>
</feature>
<evidence type="ECO:0000313" key="3">
    <source>
        <dbReference type="EMBL" id="KAF9785754.1"/>
    </source>
</evidence>
<feature type="compositionally biased region" description="Polar residues" evidence="1">
    <location>
        <begin position="175"/>
        <end position="184"/>
    </location>
</feature>
<feature type="region of interest" description="Disordered" evidence="1">
    <location>
        <begin position="218"/>
        <end position="238"/>
    </location>
</feature>
<protein>
    <recommendedName>
        <fullName evidence="2">BZIP domain-containing protein</fullName>
    </recommendedName>
</protein>
<reference evidence="3" key="2">
    <citation type="submission" date="2020-11" db="EMBL/GenBank/DDBJ databases">
        <authorList>
            <consortium name="DOE Joint Genome Institute"/>
            <person name="Kuo A."/>
            <person name="Miyauchi S."/>
            <person name="Kiss E."/>
            <person name="Drula E."/>
            <person name="Kohler A."/>
            <person name="Sanchez-Garcia M."/>
            <person name="Andreopoulos B."/>
            <person name="Barry K.W."/>
            <person name="Bonito G."/>
            <person name="Buee M."/>
            <person name="Carver A."/>
            <person name="Chen C."/>
            <person name="Cichocki N."/>
            <person name="Clum A."/>
            <person name="Culley D."/>
            <person name="Crous P.W."/>
            <person name="Fauchery L."/>
            <person name="Girlanda M."/>
            <person name="Hayes R."/>
            <person name="Keri Z."/>
            <person name="Labutti K."/>
            <person name="Lipzen A."/>
            <person name="Lombard V."/>
            <person name="Magnuson J."/>
            <person name="Maillard F."/>
            <person name="Morin E."/>
            <person name="Murat C."/>
            <person name="Nolan M."/>
            <person name="Ohm R."/>
            <person name="Pangilinan J."/>
            <person name="Pereira M."/>
            <person name="Perotto S."/>
            <person name="Peter M."/>
            <person name="Riley R."/>
            <person name="Sitrit Y."/>
            <person name="Stielow B."/>
            <person name="Szollosi G."/>
            <person name="Zifcakova L."/>
            <person name="Stursova M."/>
            <person name="Spatafora J.W."/>
            <person name="Tedersoo L."/>
            <person name="Vaario L.-M."/>
            <person name="Yamada A."/>
            <person name="Yan M."/>
            <person name="Wang P."/>
            <person name="Xu J."/>
            <person name="Bruns T."/>
            <person name="Baldrian P."/>
            <person name="Vilgalys R."/>
            <person name="Henrissat B."/>
            <person name="Grigoriev I.V."/>
            <person name="Hibbett D."/>
            <person name="Nagy L.G."/>
            <person name="Martin F.M."/>
        </authorList>
    </citation>
    <scope>NUCLEOTIDE SEQUENCE</scope>
    <source>
        <strain evidence="3">UH-Tt-Lm1</strain>
    </source>
</reference>
<evidence type="ECO:0000259" key="2">
    <source>
        <dbReference type="PROSITE" id="PS00036"/>
    </source>
</evidence>
<dbReference type="PROSITE" id="PS00036">
    <property type="entry name" value="BZIP_BASIC"/>
    <property type="match status" value="1"/>
</dbReference>
<dbReference type="InterPro" id="IPR004827">
    <property type="entry name" value="bZIP"/>
</dbReference>
<proteinExistence type="predicted"/>
<dbReference type="AlphaFoldDB" id="A0A9P6L790"/>
<sequence length="310" mass="33943">MLSSPTHMDPKNKADTVSPALRAASPPPEHEAAAKAILEVLEASPSYKVEHEMNAYLTSPLIDSPWEDEFLTTPALLPGGDMGIDIMASPALLDDDEVYTSAPLFGDEPLFEPFTFEKLNADRRGPALDSLALGLPSEPLDSPTSSTSPVSAAGSRGKRSAGKQVTKTSRRKSVPTGTRKNVTPESLIPVDAPIQDRKYASESATSRKELPAVFARKRKRASSELDNEDDILAAPPSTNELSAIEAKRRQNTLAARRSRKRKLEHQRDLETTIENERAERDAWKQRALAFEAILNSNGIRIPPEFAIQRV</sequence>
<dbReference type="Gene3D" id="3.30.160.60">
    <property type="entry name" value="Classic Zinc Finger"/>
    <property type="match status" value="1"/>
</dbReference>
<evidence type="ECO:0000256" key="1">
    <source>
        <dbReference type="SAM" id="MobiDB-lite"/>
    </source>
</evidence>
<feature type="region of interest" description="Disordered" evidence="1">
    <location>
        <begin position="1"/>
        <end position="29"/>
    </location>
</feature>
<dbReference type="CDD" id="cd12193">
    <property type="entry name" value="bZIP_GCN4"/>
    <property type="match status" value="1"/>
</dbReference>
<comment type="caution">
    <text evidence="3">The sequence shown here is derived from an EMBL/GenBank/DDBJ whole genome shotgun (WGS) entry which is preliminary data.</text>
</comment>